<evidence type="ECO:0000256" key="2">
    <source>
        <dbReference type="SAM" id="Phobius"/>
    </source>
</evidence>
<name>A0A8H5D3F0_9AGAR</name>
<dbReference type="Pfam" id="PF06966">
    <property type="entry name" value="DUF1295"/>
    <property type="match status" value="1"/>
</dbReference>
<evidence type="ECO:0000313" key="4">
    <source>
        <dbReference type="Proteomes" id="UP000518752"/>
    </source>
</evidence>
<dbReference type="PROSITE" id="PS50244">
    <property type="entry name" value="S5A_REDUCTASE"/>
    <property type="match status" value="1"/>
</dbReference>
<feature type="region of interest" description="Disordered" evidence="1">
    <location>
        <begin position="143"/>
        <end position="165"/>
    </location>
</feature>
<evidence type="ECO:0000313" key="3">
    <source>
        <dbReference type="EMBL" id="KAF5351472.1"/>
    </source>
</evidence>
<reference evidence="3 4" key="1">
    <citation type="journal article" date="2020" name="ISME J.">
        <title>Uncovering the hidden diversity of litter-decomposition mechanisms in mushroom-forming fungi.</title>
        <authorList>
            <person name="Floudas D."/>
            <person name="Bentzer J."/>
            <person name="Ahren D."/>
            <person name="Johansson T."/>
            <person name="Persson P."/>
            <person name="Tunlid A."/>
        </authorList>
    </citation>
    <scope>NUCLEOTIDE SEQUENCE [LARGE SCALE GENOMIC DNA]</scope>
    <source>
        <strain evidence="3 4">CBS 406.79</strain>
    </source>
</reference>
<keyword evidence="4" id="KW-1185">Reference proteome</keyword>
<gene>
    <name evidence="3" type="ORF">D9757_012873</name>
</gene>
<evidence type="ECO:0008006" key="5">
    <source>
        <dbReference type="Google" id="ProtNLM"/>
    </source>
</evidence>
<keyword evidence="2" id="KW-0812">Transmembrane</keyword>
<dbReference type="PANTHER" id="PTHR32251:SF15">
    <property type="entry name" value="3-OXO-5-ALPHA-STEROID 4-DEHYDROGENASE (DUF1295)"/>
    <property type="match status" value="1"/>
</dbReference>
<feature type="transmembrane region" description="Helical" evidence="2">
    <location>
        <begin position="72"/>
        <end position="97"/>
    </location>
</feature>
<dbReference type="PANTHER" id="PTHR32251">
    <property type="entry name" value="3-OXO-5-ALPHA-STEROID 4-DEHYDROGENASE"/>
    <property type="match status" value="1"/>
</dbReference>
<organism evidence="3 4">
    <name type="scientific">Collybiopsis confluens</name>
    <dbReference type="NCBI Taxonomy" id="2823264"/>
    <lineage>
        <taxon>Eukaryota</taxon>
        <taxon>Fungi</taxon>
        <taxon>Dikarya</taxon>
        <taxon>Basidiomycota</taxon>
        <taxon>Agaricomycotina</taxon>
        <taxon>Agaricomycetes</taxon>
        <taxon>Agaricomycetidae</taxon>
        <taxon>Agaricales</taxon>
        <taxon>Marasmiineae</taxon>
        <taxon>Omphalotaceae</taxon>
        <taxon>Collybiopsis</taxon>
    </lineage>
</organism>
<keyword evidence="2" id="KW-0472">Membrane</keyword>
<proteinExistence type="predicted"/>
<feature type="transmembrane region" description="Helical" evidence="2">
    <location>
        <begin position="16"/>
        <end position="36"/>
    </location>
</feature>
<feature type="region of interest" description="Disordered" evidence="1">
    <location>
        <begin position="283"/>
        <end position="317"/>
    </location>
</feature>
<sequence>MSVLSYAAVGWDETRLPAQTIVGVAMYISGMGLEWVSEMQRLKFKKDPKHKGQLYTGGLFGLARHINYGGSVLWRAGFAVAAAGWIWGTIVGGWLVYDFTKRAIPELDVYCGKRCRWAQYKSSVRSKLLPFIFTVMYEHDHVRPRPSHPPSLSLSTSLPPPSALSTPATRLRLSISNYGQPNCLFQAFPVKEYEYRLFPLSDHGPPIFVRNSAGSVIHEEHFPYFNLPPLRLSLYPFVATTHAAWGLPIRVPEDPGYVLPIRGMFAILCSSVPKQFTRLHSSRENSNVDVHDSSSNSESCSESKSSSELEPISGSCHTEHERRIHFWLQDTDDTPPDDSTEVS</sequence>
<dbReference type="OrthoDB" id="2939974at2759"/>
<dbReference type="Proteomes" id="UP000518752">
    <property type="component" value="Unassembled WGS sequence"/>
</dbReference>
<accession>A0A8H5D3F0</accession>
<dbReference type="Gene3D" id="1.20.120.1630">
    <property type="match status" value="1"/>
</dbReference>
<dbReference type="AlphaFoldDB" id="A0A8H5D3F0"/>
<dbReference type="EMBL" id="JAACJN010000284">
    <property type="protein sequence ID" value="KAF5351472.1"/>
    <property type="molecule type" value="Genomic_DNA"/>
</dbReference>
<evidence type="ECO:0000256" key="1">
    <source>
        <dbReference type="SAM" id="MobiDB-lite"/>
    </source>
</evidence>
<dbReference type="GO" id="GO:0016020">
    <property type="term" value="C:membrane"/>
    <property type="evidence" value="ECO:0007669"/>
    <property type="project" value="TreeGrafter"/>
</dbReference>
<keyword evidence="2" id="KW-1133">Transmembrane helix</keyword>
<protein>
    <recommendedName>
        <fullName evidence="5">Steroid 5-alpha reductase C-terminal domain-containing protein</fullName>
    </recommendedName>
</protein>
<feature type="compositionally biased region" description="Low complexity" evidence="1">
    <location>
        <begin position="293"/>
        <end position="315"/>
    </location>
</feature>
<feature type="compositionally biased region" description="Low complexity" evidence="1">
    <location>
        <begin position="150"/>
        <end position="165"/>
    </location>
</feature>
<dbReference type="InterPro" id="IPR010721">
    <property type="entry name" value="UstE-like"/>
</dbReference>
<comment type="caution">
    <text evidence="3">The sequence shown here is derived from an EMBL/GenBank/DDBJ whole genome shotgun (WGS) entry which is preliminary data.</text>
</comment>